<gene>
    <name evidence="1" type="ORF">PXEA_LOCUS10166</name>
</gene>
<evidence type="ECO:0000313" key="1">
    <source>
        <dbReference type="EMBL" id="VEL16726.1"/>
    </source>
</evidence>
<keyword evidence="2" id="KW-1185">Reference proteome</keyword>
<comment type="caution">
    <text evidence="1">The sequence shown here is derived from an EMBL/GenBank/DDBJ whole genome shotgun (WGS) entry which is preliminary data.</text>
</comment>
<organism evidence="1 2">
    <name type="scientific">Protopolystoma xenopodis</name>
    <dbReference type="NCBI Taxonomy" id="117903"/>
    <lineage>
        <taxon>Eukaryota</taxon>
        <taxon>Metazoa</taxon>
        <taxon>Spiralia</taxon>
        <taxon>Lophotrochozoa</taxon>
        <taxon>Platyhelminthes</taxon>
        <taxon>Monogenea</taxon>
        <taxon>Polyopisthocotylea</taxon>
        <taxon>Polystomatidea</taxon>
        <taxon>Polystomatidae</taxon>
        <taxon>Protopolystoma</taxon>
    </lineage>
</organism>
<evidence type="ECO:0000313" key="2">
    <source>
        <dbReference type="Proteomes" id="UP000784294"/>
    </source>
</evidence>
<dbReference type="AlphaFoldDB" id="A0A448WP60"/>
<proteinExistence type="predicted"/>
<accession>A0A448WP60</accession>
<dbReference type="Proteomes" id="UP000784294">
    <property type="component" value="Unassembled WGS sequence"/>
</dbReference>
<sequence>MQEGWNEDLSLRVLTTVCYRSSRPPLNNEWPQPTPRSSAPRIWDFDETRLLFFPSLVICLNRPADVSCRVVSIIPEPRVPQCHPRVWLCRGTWGYWSQMGQSMFSFNFSLKWSGITDFALVARFKAVPWLDSDLSHRTSTFTRHINTPK</sequence>
<name>A0A448WP60_9PLAT</name>
<protein>
    <submittedName>
        <fullName evidence="1">Uncharacterized protein</fullName>
    </submittedName>
</protein>
<reference evidence="1" key="1">
    <citation type="submission" date="2018-11" db="EMBL/GenBank/DDBJ databases">
        <authorList>
            <consortium name="Pathogen Informatics"/>
        </authorList>
    </citation>
    <scope>NUCLEOTIDE SEQUENCE</scope>
</reference>
<dbReference type="EMBL" id="CAAALY010029631">
    <property type="protein sequence ID" value="VEL16726.1"/>
    <property type="molecule type" value="Genomic_DNA"/>
</dbReference>